<feature type="domain" description="Glutamine amidotransferase type-2" evidence="9">
    <location>
        <begin position="2"/>
        <end position="210"/>
    </location>
</feature>
<accession>A0A1F5KFX5</accession>
<dbReference type="CDD" id="cd05009">
    <property type="entry name" value="SIS_GlmS_GlmD_2"/>
    <property type="match status" value="1"/>
</dbReference>
<proteinExistence type="predicted"/>
<sequence>MCGIFGVITTKSDAPSQVFSGLSDIEYRGYDSWGIASFIGNSFQVVKNIGFLPKKLTLPKANLSIGHTRWATHGGVTVANAHPHLDCTKKLTIVHNGIVENYQDLQKKLKGHTFVSETDTEVIIHLIEERMKTEKSLLRAVAVTFRSLKGLNAIVVSDGKSIVVAKKGSPLVVGKSKDGFLVASDPNALLPYTKELLFLEDETILEMNEGLSTYGVLDLKPFKPSFQTVDWDYSASTLKNYPHFMLKEMYEQPQVLRNVLQNLDGIKDLAKVVKKAYGTYLIGCGTASYACLLGVYLFSAIAKKHVNYSIGSEFDYIEDYLTDKSLLIAVSQSGETIDVIEPVTHAKVKKTTIVALTNTLGSTLYRMADIKLLLQAGPEKAVASTKAYIAMQANILLLSFAVAGRLEEGARIVEKSAKEVESVLKKIPQIKKLANRISAADHMYILGRGLSFPIALESALKIKETSYIHAEGFAGGELKHGALALITTGTPVIVYVPNDETKEAVLANATEVKARGAFVIGVSFQNNSAFDYFFEVKDTGASSVIPHVVFAQLLGYQLSLKRKINPDKPRNLAKSVVVK</sequence>
<evidence type="ECO:0000256" key="3">
    <source>
        <dbReference type="ARBA" id="ARBA00016090"/>
    </source>
</evidence>
<evidence type="ECO:0000313" key="11">
    <source>
        <dbReference type="EMBL" id="OGE39778.1"/>
    </source>
</evidence>
<feature type="transmembrane region" description="Helical" evidence="8">
    <location>
        <begin position="277"/>
        <end position="298"/>
    </location>
</feature>
<dbReference type="PROSITE" id="PS51464">
    <property type="entry name" value="SIS"/>
    <property type="match status" value="2"/>
</dbReference>
<dbReference type="GO" id="GO:0097367">
    <property type="term" value="F:carbohydrate derivative binding"/>
    <property type="evidence" value="ECO:0007669"/>
    <property type="project" value="InterPro"/>
</dbReference>
<comment type="caution">
    <text evidence="11">The sequence shown here is derived from an EMBL/GenBank/DDBJ whole genome shotgun (WGS) entry which is preliminary data.</text>
</comment>
<keyword evidence="8" id="KW-0812">Transmembrane</keyword>
<dbReference type="Proteomes" id="UP000177328">
    <property type="component" value="Unassembled WGS sequence"/>
</dbReference>
<evidence type="ECO:0000259" key="9">
    <source>
        <dbReference type="PROSITE" id="PS51278"/>
    </source>
</evidence>
<dbReference type="InterPro" id="IPR035490">
    <property type="entry name" value="GlmS/FrlB_SIS"/>
</dbReference>
<dbReference type="InterPro" id="IPR047084">
    <property type="entry name" value="GFAT_N"/>
</dbReference>
<keyword evidence="6" id="KW-0677">Repeat</keyword>
<evidence type="ECO:0000313" key="12">
    <source>
        <dbReference type="Proteomes" id="UP000177328"/>
    </source>
</evidence>
<dbReference type="InterPro" id="IPR005855">
    <property type="entry name" value="GFAT"/>
</dbReference>
<dbReference type="InterPro" id="IPR029055">
    <property type="entry name" value="Ntn_hydrolases_N"/>
</dbReference>
<dbReference type="Gene3D" id="3.40.50.10490">
    <property type="entry name" value="Glucose-6-phosphate isomerase like protein, domain 1"/>
    <property type="match status" value="2"/>
</dbReference>
<dbReference type="PANTHER" id="PTHR10937:SF0">
    <property type="entry name" value="GLUTAMINE--FRUCTOSE-6-PHOSPHATE TRANSAMINASE (ISOMERIZING)"/>
    <property type="match status" value="1"/>
</dbReference>
<dbReference type="InterPro" id="IPR035466">
    <property type="entry name" value="GlmS/AgaS_SIS"/>
</dbReference>
<evidence type="ECO:0000256" key="8">
    <source>
        <dbReference type="SAM" id="Phobius"/>
    </source>
</evidence>
<dbReference type="GO" id="GO:0006047">
    <property type="term" value="P:UDP-N-acetylglucosamine metabolic process"/>
    <property type="evidence" value="ECO:0007669"/>
    <property type="project" value="TreeGrafter"/>
</dbReference>
<dbReference type="InterPro" id="IPR046348">
    <property type="entry name" value="SIS_dom_sf"/>
</dbReference>
<dbReference type="SUPFAM" id="SSF53697">
    <property type="entry name" value="SIS domain"/>
    <property type="match status" value="1"/>
</dbReference>
<protein>
    <recommendedName>
        <fullName evidence="3">Glutamine--fructose-6-phosphate aminotransferase [isomerizing]</fullName>
        <ecNumber evidence="2">2.6.1.16</ecNumber>
    </recommendedName>
</protein>
<dbReference type="NCBIfam" id="TIGR01135">
    <property type="entry name" value="glmS"/>
    <property type="match status" value="1"/>
</dbReference>
<keyword evidence="4" id="KW-0032">Aminotransferase</keyword>
<organism evidence="11 12">
    <name type="scientific">Candidatus Daviesbacteria bacterium RIFCSPHIGHO2_02_FULL_43_12</name>
    <dbReference type="NCBI Taxonomy" id="1797776"/>
    <lineage>
        <taxon>Bacteria</taxon>
        <taxon>Candidatus Daviesiibacteriota</taxon>
    </lineage>
</organism>
<dbReference type="InterPro" id="IPR017932">
    <property type="entry name" value="GATase_2_dom"/>
</dbReference>
<evidence type="ECO:0000256" key="4">
    <source>
        <dbReference type="ARBA" id="ARBA00022576"/>
    </source>
</evidence>
<dbReference type="GO" id="GO:0006002">
    <property type="term" value="P:fructose 6-phosphate metabolic process"/>
    <property type="evidence" value="ECO:0007669"/>
    <property type="project" value="TreeGrafter"/>
</dbReference>
<feature type="domain" description="SIS" evidence="10">
    <location>
        <begin position="269"/>
        <end position="408"/>
    </location>
</feature>
<dbReference type="EC" id="2.6.1.16" evidence="2"/>
<dbReference type="Gene3D" id="3.60.20.10">
    <property type="entry name" value="Glutamine Phosphoribosylpyrophosphate, subunit 1, domain 1"/>
    <property type="match status" value="1"/>
</dbReference>
<dbReference type="GO" id="GO:0006487">
    <property type="term" value="P:protein N-linked glycosylation"/>
    <property type="evidence" value="ECO:0007669"/>
    <property type="project" value="TreeGrafter"/>
</dbReference>
<feature type="domain" description="SIS" evidence="10">
    <location>
        <begin position="433"/>
        <end position="569"/>
    </location>
</feature>
<gene>
    <name evidence="11" type="ORF">A3D25_03570</name>
</gene>
<keyword evidence="8" id="KW-0472">Membrane</keyword>
<dbReference type="Pfam" id="PF01380">
    <property type="entry name" value="SIS"/>
    <property type="match status" value="2"/>
</dbReference>
<evidence type="ECO:0000256" key="7">
    <source>
        <dbReference type="ARBA" id="ARBA00022962"/>
    </source>
</evidence>
<evidence type="ECO:0000256" key="1">
    <source>
        <dbReference type="ARBA" id="ARBA00001031"/>
    </source>
</evidence>
<dbReference type="InterPro" id="IPR001347">
    <property type="entry name" value="SIS_dom"/>
</dbReference>
<reference evidence="11 12" key="1">
    <citation type="journal article" date="2016" name="Nat. Commun.">
        <title>Thousands of microbial genomes shed light on interconnected biogeochemical processes in an aquifer system.</title>
        <authorList>
            <person name="Anantharaman K."/>
            <person name="Brown C.T."/>
            <person name="Hug L.A."/>
            <person name="Sharon I."/>
            <person name="Castelle C.J."/>
            <person name="Probst A.J."/>
            <person name="Thomas B.C."/>
            <person name="Singh A."/>
            <person name="Wilkins M.J."/>
            <person name="Karaoz U."/>
            <person name="Brodie E.L."/>
            <person name="Williams K.H."/>
            <person name="Hubbard S.S."/>
            <person name="Banfield J.F."/>
        </authorList>
    </citation>
    <scope>NUCLEOTIDE SEQUENCE [LARGE SCALE GENOMIC DNA]</scope>
</reference>
<keyword evidence="5" id="KW-0808">Transferase</keyword>
<dbReference type="SUPFAM" id="SSF56235">
    <property type="entry name" value="N-terminal nucleophile aminohydrolases (Ntn hydrolases)"/>
    <property type="match status" value="1"/>
</dbReference>
<keyword evidence="7" id="KW-0315">Glutamine amidotransferase</keyword>
<keyword evidence="8" id="KW-1133">Transmembrane helix</keyword>
<evidence type="ECO:0000256" key="5">
    <source>
        <dbReference type="ARBA" id="ARBA00022679"/>
    </source>
</evidence>
<dbReference type="CDD" id="cd00714">
    <property type="entry name" value="GFAT"/>
    <property type="match status" value="1"/>
</dbReference>
<evidence type="ECO:0000256" key="6">
    <source>
        <dbReference type="ARBA" id="ARBA00022737"/>
    </source>
</evidence>
<dbReference type="NCBIfam" id="NF001484">
    <property type="entry name" value="PRK00331.1"/>
    <property type="match status" value="1"/>
</dbReference>
<comment type="catalytic activity">
    <reaction evidence="1">
        <text>D-fructose 6-phosphate + L-glutamine = D-glucosamine 6-phosphate + L-glutamate</text>
        <dbReference type="Rhea" id="RHEA:13237"/>
        <dbReference type="ChEBI" id="CHEBI:29985"/>
        <dbReference type="ChEBI" id="CHEBI:58359"/>
        <dbReference type="ChEBI" id="CHEBI:58725"/>
        <dbReference type="ChEBI" id="CHEBI:61527"/>
        <dbReference type="EC" id="2.6.1.16"/>
    </reaction>
</comment>
<dbReference type="PROSITE" id="PS51278">
    <property type="entry name" value="GATASE_TYPE_2"/>
    <property type="match status" value="1"/>
</dbReference>
<dbReference type="GO" id="GO:0004360">
    <property type="term" value="F:glutamine-fructose-6-phosphate transaminase (isomerizing) activity"/>
    <property type="evidence" value="ECO:0007669"/>
    <property type="project" value="UniProtKB-EC"/>
</dbReference>
<evidence type="ECO:0000259" key="10">
    <source>
        <dbReference type="PROSITE" id="PS51464"/>
    </source>
</evidence>
<evidence type="ECO:0000256" key="2">
    <source>
        <dbReference type="ARBA" id="ARBA00012916"/>
    </source>
</evidence>
<dbReference type="PANTHER" id="PTHR10937">
    <property type="entry name" value="GLUCOSAMINE--FRUCTOSE-6-PHOSPHATE AMINOTRANSFERASE, ISOMERIZING"/>
    <property type="match status" value="1"/>
</dbReference>
<dbReference type="Pfam" id="PF13522">
    <property type="entry name" value="GATase_6"/>
    <property type="match status" value="1"/>
</dbReference>
<dbReference type="CDD" id="cd05008">
    <property type="entry name" value="SIS_GlmS_GlmD_1"/>
    <property type="match status" value="1"/>
</dbReference>
<dbReference type="EMBL" id="MFDD01000015">
    <property type="protein sequence ID" value="OGE39778.1"/>
    <property type="molecule type" value="Genomic_DNA"/>
</dbReference>
<dbReference type="AlphaFoldDB" id="A0A1F5KFX5"/>
<name>A0A1F5KFX5_9BACT</name>